<dbReference type="PROSITE" id="PS00018">
    <property type="entry name" value="EF_HAND_1"/>
    <property type="match status" value="3"/>
</dbReference>
<protein>
    <submittedName>
        <fullName evidence="4">EF hand domain containing protein</fullName>
    </submittedName>
</protein>
<dbReference type="SMART" id="SM00054">
    <property type="entry name" value="EFh"/>
    <property type="match status" value="3"/>
</dbReference>
<name>L8H985_ACACF</name>
<dbReference type="STRING" id="1257118.L8H985"/>
<sequence>MGMLESKPTLPPQDLAYLTRHTHSLGRHDRVFTKRFFTIFDSDGNNEIDFREFCLGISVFCERGTTDEKIKYSFRIYDIDGDGNIDRNELHQLLKAALSENMLDLTDEQIGTLVDDTFAQVDSNGDGRISFEEYEQMVRAHPSFLQFLTIDTSSLFGRKDSFNED</sequence>
<dbReference type="InterPro" id="IPR045198">
    <property type="entry name" value="CNBL1-10"/>
</dbReference>
<accession>L8H985</accession>
<evidence type="ECO:0000313" key="5">
    <source>
        <dbReference type="Proteomes" id="UP000011083"/>
    </source>
</evidence>
<dbReference type="GO" id="GO:0019722">
    <property type="term" value="P:calcium-mediated signaling"/>
    <property type="evidence" value="ECO:0007669"/>
    <property type="project" value="InterPro"/>
</dbReference>
<dbReference type="OMA" id="VFCERGT"/>
<dbReference type="Pfam" id="PF13499">
    <property type="entry name" value="EF-hand_7"/>
    <property type="match status" value="1"/>
</dbReference>
<reference evidence="4 5" key="1">
    <citation type="journal article" date="2013" name="Genome Biol.">
        <title>Genome of Acanthamoeba castellanii highlights extensive lateral gene transfer and early evolution of tyrosine kinase signaling.</title>
        <authorList>
            <person name="Clarke M."/>
            <person name="Lohan A.J."/>
            <person name="Liu B."/>
            <person name="Lagkouvardos I."/>
            <person name="Roy S."/>
            <person name="Zafar N."/>
            <person name="Bertelli C."/>
            <person name="Schilde C."/>
            <person name="Kianianmomeni A."/>
            <person name="Burglin T.R."/>
            <person name="Frech C."/>
            <person name="Turcotte B."/>
            <person name="Kopec K.O."/>
            <person name="Synnott J.M."/>
            <person name="Choo C."/>
            <person name="Paponov I."/>
            <person name="Finkler A."/>
            <person name="Soon Heng Tan C."/>
            <person name="Hutchins A.P."/>
            <person name="Weinmeier T."/>
            <person name="Rattei T."/>
            <person name="Chu J.S."/>
            <person name="Gimenez G."/>
            <person name="Irimia M."/>
            <person name="Rigden D.J."/>
            <person name="Fitzpatrick D.A."/>
            <person name="Lorenzo-Morales J."/>
            <person name="Bateman A."/>
            <person name="Chiu C.H."/>
            <person name="Tang P."/>
            <person name="Hegemann P."/>
            <person name="Fromm H."/>
            <person name="Raoult D."/>
            <person name="Greub G."/>
            <person name="Miranda-Saavedra D."/>
            <person name="Chen N."/>
            <person name="Nash P."/>
            <person name="Ginger M.L."/>
            <person name="Horn M."/>
            <person name="Schaap P."/>
            <person name="Caler L."/>
            <person name="Loftus B."/>
        </authorList>
    </citation>
    <scope>NUCLEOTIDE SEQUENCE [LARGE SCALE GENOMIC DNA]</scope>
    <source>
        <strain evidence="4 5">Neff</strain>
    </source>
</reference>
<dbReference type="Proteomes" id="UP000011083">
    <property type="component" value="Unassembled WGS sequence"/>
</dbReference>
<dbReference type="PROSITE" id="PS50222">
    <property type="entry name" value="EF_HAND_2"/>
    <property type="match status" value="3"/>
</dbReference>
<evidence type="ECO:0000256" key="2">
    <source>
        <dbReference type="ARBA" id="ARBA00022837"/>
    </source>
</evidence>
<dbReference type="InterPro" id="IPR018247">
    <property type="entry name" value="EF_Hand_1_Ca_BS"/>
</dbReference>
<dbReference type="InterPro" id="IPR011992">
    <property type="entry name" value="EF-hand-dom_pair"/>
</dbReference>
<dbReference type="CDD" id="cd00051">
    <property type="entry name" value="EFh"/>
    <property type="match status" value="2"/>
</dbReference>
<feature type="domain" description="EF-hand" evidence="3">
    <location>
        <begin position="28"/>
        <end position="63"/>
    </location>
</feature>
<dbReference type="InterPro" id="IPR002048">
    <property type="entry name" value="EF_hand_dom"/>
</dbReference>
<evidence type="ECO:0000259" key="3">
    <source>
        <dbReference type="PROSITE" id="PS50222"/>
    </source>
</evidence>
<keyword evidence="1" id="KW-0677">Repeat</keyword>
<dbReference type="PANTHER" id="PTHR23056:SF110">
    <property type="entry name" value="CALMODULIN"/>
    <property type="match status" value="1"/>
</dbReference>
<dbReference type="OrthoDB" id="191686at2759"/>
<feature type="domain" description="EF-hand" evidence="3">
    <location>
        <begin position="65"/>
        <end position="100"/>
    </location>
</feature>
<gene>
    <name evidence="4" type="ORF">ACA1_384760</name>
</gene>
<evidence type="ECO:0000256" key="1">
    <source>
        <dbReference type="ARBA" id="ARBA00022737"/>
    </source>
</evidence>
<evidence type="ECO:0000313" key="4">
    <source>
        <dbReference type="EMBL" id="ELR21740.1"/>
    </source>
</evidence>
<dbReference type="KEGG" id="acan:ACA1_384760"/>
<dbReference type="PANTHER" id="PTHR23056">
    <property type="entry name" value="CALCINEURIN B"/>
    <property type="match status" value="1"/>
</dbReference>
<dbReference type="GeneID" id="14922652"/>
<dbReference type="SUPFAM" id="SSF47473">
    <property type="entry name" value="EF-hand"/>
    <property type="match status" value="1"/>
</dbReference>
<dbReference type="GO" id="GO:0005509">
    <property type="term" value="F:calcium ion binding"/>
    <property type="evidence" value="ECO:0007669"/>
    <property type="project" value="InterPro"/>
</dbReference>
<dbReference type="VEuPathDB" id="AmoebaDB:ACA1_384760"/>
<keyword evidence="2" id="KW-0106">Calcium</keyword>
<dbReference type="GO" id="GO:0019900">
    <property type="term" value="F:kinase binding"/>
    <property type="evidence" value="ECO:0007669"/>
    <property type="project" value="InterPro"/>
</dbReference>
<proteinExistence type="predicted"/>
<keyword evidence="5" id="KW-1185">Reference proteome</keyword>
<feature type="domain" description="EF-hand" evidence="3">
    <location>
        <begin position="109"/>
        <end position="144"/>
    </location>
</feature>
<dbReference type="RefSeq" id="XP_004347122.1">
    <property type="nucleotide sequence ID" value="XM_004347072.1"/>
</dbReference>
<organism evidence="4 5">
    <name type="scientific">Acanthamoeba castellanii (strain ATCC 30010 / Neff)</name>
    <dbReference type="NCBI Taxonomy" id="1257118"/>
    <lineage>
        <taxon>Eukaryota</taxon>
        <taxon>Amoebozoa</taxon>
        <taxon>Discosea</taxon>
        <taxon>Longamoebia</taxon>
        <taxon>Centramoebida</taxon>
        <taxon>Acanthamoebidae</taxon>
        <taxon>Acanthamoeba</taxon>
    </lineage>
</organism>
<dbReference type="EMBL" id="KB007900">
    <property type="protein sequence ID" value="ELR21740.1"/>
    <property type="molecule type" value="Genomic_DNA"/>
</dbReference>
<dbReference type="FunFam" id="1.10.238.10:FF:000003">
    <property type="entry name" value="Calmodulin A"/>
    <property type="match status" value="1"/>
</dbReference>
<dbReference type="AlphaFoldDB" id="L8H985"/>
<dbReference type="Gene3D" id="1.10.238.10">
    <property type="entry name" value="EF-hand"/>
    <property type="match status" value="1"/>
</dbReference>